<evidence type="ECO:0000256" key="3">
    <source>
        <dbReference type="SAM" id="MobiDB-lite"/>
    </source>
</evidence>
<dbReference type="InterPro" id="IPR007312">
    <property type="entry name" value="Phosphoesterase"/>
</dbReference>
<accession>A0A4R8X047</accession>
<feature type="region of interest" description="Disordered" evidence="3">
    <location>
        <begin position="168"/>
        <end position="189"/>
    </location>
</feature>
<protein>
    <submittedName>
        <fullName evidence="4">Phosphoesterase</fullName>
    </submittedName>
</protein>
<evidence type="ECO:0000313" key="4">
    <source>
        <dbReference type="EMBL" id="TFC17958.1"/>
    </source>
</evidence>
<sequence>MRRPRRRWVIATAVVVLVALAAAVLWQVAGPRGATPVNRAGPTSAPDASAHPGVQHITVINLENKSYDQTWGAGSPAPYLSSTLRDEGVLLSQYFGVAHHSLPNYLAQISGQGPNRQTQSDCQTYTSFEQTGTAAFGQAIGDGCVYPAGVPTVAGQLSDTGRTWKGYSEDTGEACRHPSPGAHDDTQRARSGDQYAARHNPFVYFAAITDSPDCARNVLDLGALPADLAAVDTTPNLAIITPNLCHDGHDAPCVDGEPGGLAGADAWLREWVPRILASPAFRQDGMLVITFDESDSVESDSTACCGESAGPGAARPGIDGPGGGRVGALVLSPFIAGGTESNTPYNHYSLLASIEDAFGLPYLGYAATPGLARFGADVFTSLP</sequence>
<keyword evidence="2" id="KW-0843">Virulence</keyword>
<dbReference type="Proteomes" id="UP000298412">
    <property type="component" value="Unassembled WGS sequence"/>
</dbReference>
<dbReference type="InterPro" id="IPR017850">
    <property type="entry name" value="Alkaline_phosphatase_core_sf"/>
</dbReference>
<dbReference type="RefSeq" id="WP_134565988.1">
    <property type="nucleotide sequence ID" value="NZ_SOFP01000027.1"/>
</dbReference>
<evidence type="ECO:0000313" key="5">
    <source>
        <dbReference type="Proteomes" id="UP000298412"/>
    </source>
</evidence>
<dbReference type="PANTHER" id="PTHR31956:SF8">
    <property type="entry name" value="ACID PHOSPHATASE PHOA (AFU_ORTHOLOGUE AFUA_1G03570)"/>
    <property type="match status" value="1"/>
</dbReference>
<dbReference type="AlphaFoldDB" id="A0A4R8X047"/>
<dbReference type="GO" id="GO:0016788">
    <property type="term" value="F:hydrolase activity, acting on ester bonds"/>
    <property type="evidence" value="ECO:0007669"/>
    <property type="project" value="InterPro"/>
</dbReference>
<dbReference type="Gene3D" id="3.40.720.10">
    <property type="entry name" value="Alkaline Phosphatase, subunit A"/>
    <property type="match status" value="1"/>
</dbReference>
<name>A0A4R8X047_9MICO</name>
<reference evidence="4 5" key="1">
    <citation type="submission" date="2019-03" db="EMBL/GenBank/DDBJ databases">
        <title>Genomics of glacier-inhabiting Cryobacterium strains.</title>
        <authorList>
            <person name="Liu Q."/>
            <person name="Xin Y.-H."/>
        </authorList>
    </citation>
    <scope>NUCLEOTIDE SEQUENCE [LARGE SCALE GENOMIC DNA]</scope>
    <source>
        <strain evidence="4 5">MDT1-3</strain>
    </source>
</reference>
<evidence type="ECO:0000256" key="1">
    <source>
        <dbReference type="ARBA" id="ARBA00022801"/>
    </source>
</evidence>
<evidence type="ECO:0000256" key="2">
    <source>
        <dbReference type="ARBA" id="ARBA00023026"/>
    </source>
</evidence>
<dbReference type="Pfam" id="PF04185">
    <property type="entry name" value="Phosphoesterase"/>
    <property type="match status" value="1"/>
</dbReference>
<organism evidence="4 5">
    <name type="scientific">Cryobacterium algoritolerans</name>
    <dbReference type="NCBI Taxonomy" id="1259184"/>
    <lineage>
        <taxon>Bacteria</taxon>
        <taxon>Bacillati</taxon>
        <taxon>Actinomycetota</taxon>
        <taxon>Actinomycetes</taxon>
        <taxon>Micrococcales</taxon>
        <taxon>Microbacteriaceae</taxon>
        <taxon>Cryobacterium</taxon>
    </lineage>
</organism>
<keyword evidence="5" id="KW-1185">Reference proteome</keyword>
<dbReference type="PANTHER" id="PTHR31956">
    <property type="entry name" value="NON-SPECIFIC PHOSPHOLIPASE C4-RELATED"/>
    <property type="match status" value="1"/>
</dbReference>
<dbReference type="OrthoDB" id="345880at2"/>
<dbReference type="GO" id="GO:0009395">
    <property type="term" value="P:phospholipid catabolic process"/>
    <property type="evidence" value="ECO:0007669"/>
    <property type="project" value="TreeGrafter"/>
</dbReference>
<dbReference type="EMBL" id="SOFP01000027">
    <property type="protein sequence ID" value="TFC17958.1"/>
    <property type="molecule type" value="Genomic_DNA"/>
</dbReference>
<keyword evidence="1" id="KW-0378">Hydrolase</keyword>
<comment type="caution">
    <text evidence="4">The sequence shown here is derived from an EMBL/GenBank/DDBJ whole genome shotgun (WGS) entry which is preliminary data.</text>
</comment>
<proteinExistence type="predicted"/>
<gene>
    <name evidence="4" type="ORF">E3O19_05575</name>
</gene>